<evidence type="ECO:0000259" key="6">
    <source>
        <dbReference type="PROSITE" id="PS50109"/>
    </source>
</evidence>
<dbReference type="InterPro" id="IPR019734">
    <property type="entry name" value="TPR_rpt"/>
</dbReference>
<dbReference type="RefSeq" id="WP_190311884.1">
    <property type="nucleotide sequence ID" value="NZ_JACNYL010000001.1"/>
</dbReference>
<feature type="transmembrane region" description="Helical" evidence="5">
    <location>
        <begin position="403"/>
        <end position="424"/>
    </location>
</feature>
<keyword evidence="2" id="KW-0418">Kinase</keyword>
<comment type="caution">
    <text evidence="7">The sequence shown here is derived from an EMBL/GenBank/DDBJ whole genome shotgun (WGS) entry which is preliminary data.</text>
</comment>
<dbReference type="InterPro" id="IPR003594">
    <property type="entry name" value="HATPase_dom"/>
</dbReference>
<accession>A0ABR7XLN2</accession>
<dbReference type="Pfam" id="PF13424">
    <property type="entry name" value="TPR_12"/>
    <property type="match status" value="1"/>
</dbReference>
<dbReference type="PANTHER" id="PTHR24421">
    <property type="entry name" value="NITRATE/NITRITE SENSOR PROTEIN NARX-RELATED"/>
    <property type="match status" value="1"/>
</dbReference>
<proteinExistence type="predicted"/>
<protein>
    <submittedName>
        <fullName evidence="7">Tetratricopeptide repeat protein</fullName>
    </submittedName>
</protein>
<evidence type="ECO:0000313" key="8">
    <source>
        <dbReference type="Proteomes" id="UP000651112"/>
    </source>
</evidence>
<sequence length="658" mass="75497">MKRHVYKKTYGLWSFLSLLIALSVPYNLRAQTVDSLILKYTDKSGKVNIDSLIRSSKTAIFSDPDQAFNAAKQAVYFSKKQRDPLRLGNSYRLLGAYYNDARHHFDSAYYYYGLADSIYTALNTKEAVDESSILRLNYGAIKQKQGDYLGAVEEYTEALRLFDQTGNEVSRSKTLNNLAGILYGEDNKRAEMYARECVKIARKNKDEFMIATGILSLVSVLVDYARTDQADPEEIVTLLNEMQQIAEKNNYKHHQLLYYYNYGVLHTYQGEFEQAIPVIKIAIDLARQAGNEWVVMQSTNIIAEAYYANGQFNKAHKAAEESLGLAKKLQARSYEELGWSLLARTNAHQTNYQMAYHYLDSAYWLRDTLFNENNQQHLAFLEMEYQTEKKELKIAALEKQHQLYIWLGIAGAIILLIALAFAYIRYRLAVNKRKLAEEEAQRLEQEKQLVAVQATLDGETAERTRLAKDLHDGLGSMLSLVKFNLPQMKGEAAILETIDVSRFQKAIGMLDDSIQELRRVAHHMMPESLLRYGLKASLTDFCSATPIADFHYFGDETRLSEKMEIMIYRCIHELVNNALKHAQAKHINVQLVQEEDRISFTVQDDGIGFDQEWVTEGMGLQNVRQRVDAFQGKMNIYSSQQGTEIHVEIDFKKEDKND</sequence>
<dbReference type="InterPro" id="IPR050482">
    <property type="entry name" value="Sensor_HK_TwoCompSys"/>
</dbReference>
<dbReference type="Pfam" id="PF07730">
    <property type="entry name" value="HisKA_3"/>
    <property type="match status" value="1"/>
</dbReference>
<dbReference type="Gene3D" id="1.20.5.1930">
    <property type="match status" value="1"/>
</dbReference>
<dbReference type="InterPro" id="IPR005467">
    <property type="entry name" value="His_kinase_dom"/>
</dbReference>
<reference evidence="7 8" key="1">
    <citation type="submission" date="2020-08" db="EMBL/GenBank/DDBJ databases">
        <title>Sphingobacterium sp. DN00404 isolated from aquaculture water.</title>
        <authorList>
            <person name="Zhang M."/>
        </authorList>
    </citation>
    <scope>NUCLEOTIDE SEQUENCE [LARGE SCALE GENOMIC DNA]</scope>
    <source>
        <strain evidence="7 8">KCTC 42746</strain>
    </source>
</reference>
<dbReference type="SUPFAM" id="SSF48452">
    <property type="entry name" value="TPR-like"/>
    <property type="match status" value="2"/>
</dbReference>
<dbReference type="InterPro" id="IPR011712">
    <property type="entry name" value="Sig_transdc_His_kin_sub3_dim/P"/>
</dbReference>
<keyword evidence="1" id="KW-0808">Transferase</keyword>
<dbReference type="SMART" id="SM00387">
    <property type="entry name" value="HATPase_c"/>
    <property type="match status" value="1"/>
</dbReference>
<keyword evidence="5" id="KW-1133">Transmembrane helix</keyword>
<dbReference type="Gene3D" id="3.30.565.10">
    <property type="entry name" value="Histidine kinase-like ATPase, C-terminal domain"/>
    <property type="match status" value="1"/>
</dbReference>
<feature type="coiled-coil region" evidence="4">
    <location>
        <begin position="371"/>
        <end position="398"/>
    </location>
</feature>
<dbReference type="EMBL" id="JACNYL010000001">
    <property type="protein sequence ID" value="MBD1420080.1"/>
    <property type="molecule type" value="Genomic_DNA"/>
</dbReference>
<evidence type="ECO:0000256" key="2">
    <source>
        <dbReference type="ARBA" id="ARBA00022777"/>
    </source>
</evidence>
<dbReference type="Proteomes" id="UP000651112">
    <property type="component" value="Unassembled WGS sequence"/>
</dbReference>
<dbReference type="CDD" id="cd16917">
    <property type="entry name" value="HATPase_UhpB-NarQ-NarX-like"/>
    <property type="match status" value="1"/>
</dbReference>
<feature type="domain" description="Histidine kinase" evidence="6">
    <location>
        <begin position="567"/>
        <end position="653"/>
    </location>
</feature>
<evidence type="ECO:0000256" key="4">
    <source>
        <dbReference type="SAM" id="Coils"/>
    </source>
</evidence>
<keyword evidence="8" id="KW-1185">Reference proteome</keyword>
<name>A0ABR7XLN2_9SPHI</name>
<evidence type="ECO:0000256" key="1">
    <source>
        <dbReference type="ARBA" id="ARBA00022679"/>
    </source>
</evidence>
<feature type="coiled-coil region" evidence="4">
    <location>
        <begin position="426"/>
        <end position="455"/>
    </location>
</feature>
<keyword evidence="4" id="KW-0175">Coiled coil</keyword>
<evidence type="ECO:0000256" key="3">
    <source>
        <dbReference type="ARBA" id="ARBA00023012"/>
    </source>
</evidence>
<keyword evidence="3" id="KW-0902">Two-component regulatory system</keyword>
<dbReference type="SUPFAM" id="SSF55874">
    <property type="entry name" value="ATPase domain of HSP90 chaperone/DNA topoisomerase II/histidine kinase"/>
    <property type="match status" value="1"/>
</dbReference>
<keyword evidence="5" id="KW-0472">Membrane</keyword>
<dbReference type="Gene3D" id="1.25.40.10">
    <property type="entry name" value="Tetratricopeptide repeat domain"/>
    <property type="match status" value="2"/>
</dbReference>
<dbReference type="PROSITE" id="PS50109">
    <property type="entry name" value="HIS_KIN"/>
    <property type="match status" value="1"/>
</dbReference>
<dbReference type="Pfam" id="PF02518">
    <property type="entry name" value="HATPase_c"/>
    <property type="match status" value="1"/>
</dbReference>
<gene>
    <name evidence="7" type="ORF">H8B21_00720</name>
</gene>
<evidence type="ECO:0000313" key="7">
    <source>
        <dbReference type="EMBL" id="MBD1420080.1"/>
    </source>
</evidence>
<organism evidence="7 8">
    <name type="scientific">Sphingobacterium chuzhouense</name>
    <dbReference type="NCBI Taxonomy" id="1742264"/>
    <lineage>
        <taxon>Bacteria</taxon>
        <taxon>Pseudomonadati</taxon>
        <taxon>Bacteroidota</taxon>
        <taxon>Sphingobacteriia</taxon>
        <taxon>Sphingobacteriales</taxon>
        <taxon>Sphingobacteriaceae</taxon>
        <taxon>Sphingobacterium</taxon>
    </lineage>
</organism>
<dbReference type="SMART" id="SM00028">
    <property type="entry name" value="TPR"/>
    <property type="match status" value="3"/>
</dbReference>
<dbReference type="InterPro" id="IPR011990">
    <property type="entry name" value="TPR-like_helical_dom_sf"/>
</dbReference>
<evidence type="ECO:0000256" key="5">
    <source>
        <dbReference type="SAM" id="Phobius"/>
    </source>
</evidence>
<dbReference type="InterPro" id="IPR036890">
    <property type="entry name" value="HATPase_C_sf"/>
</dbReference>
<keyword evidence="5" id="KW-0812">Transmembrane</keyword>